<keyword evidence="3" id="KW-0520">NAD</keyword>
<reference evidence="7 8" key="1">
    <citation type="submission" date="2016-10" db="EMBL/GenBank/DDBJ databases">
        <title>Draft genome sequences of four alkaliphilic bacteria belonging to the Anaerobacillus genus.</title>
        <authorList>
            <person name="Bassil N.M."/>
            <person name="Lloyd J.R."/>
        </authorList>
    </citation>
    <scope>NUCLEOTIDE SEQUENCE [LARGE SCALE GENOMIC DNA]</scope>
    <source>
        <strain evidence="7 8">DSM 15340</strain>
    </source>
</reference>
<dbReference type="Proteomes" id="UP000180098">
    <property type="component" value="Unassembled WGS sequence"/>
</dbReference>
<sequence length="277" mass="31379">MPSVSILEFKIKNLRSDINRLEGKRANAIKDESNSIKKINNANTSLNRTKSVAAISSKLKELERENRKIEKAKGEQAKIMSEISKKSTQLNKALADLGKAQQKEVEKVNAQQEEKINKLYSQQKFELEKLSFLPSDESIEYKEYDVFISHSADDKDSYVSELAEALKAAGVTIWYDTDNIGWGKSIREEIDKGLAYSKYGIVIISPSFIEKYWTNYELDGILNKESTTRTQMILPIWHNVTADEVKKYSYSLAGKLALNTAVNTIDDIVDKVNALIK</sequence>
<evidence type="ECO:0000313" key="8">
    <source>
        <dbReference type="Proteomes" id="UP000180098"/>
    </source>
</evidence>
<comment type="catalytic activity">
    <reaction evidence="4">
        <text>NAD(+) + H2O = ADP-D-ribose + nicotinamide + H(+)</text>
        <dbReference type="Rhea" id="RHEA:16301"/>
        <dbReference type="ChEBI" id="CHEBI:15377"/>
        <dbReference type="ChEBI" id="CHEBI:15378"/>
        <dbReference type="ChEBI" id="CHEBI:17154"/>
        <dbReference type="ChEBI" id="CHEBI:57540"/>
        <dbReference type="ChEBI" id="CHEBI:57967"/>
        <dbReference type="EC" id="3.2.2.6"/>
    </reaction>
    <physiologicalReaction direction="left-to-right" evidence="4">
        <dbReference type="Rhea" id="RHEA:16302"/>
    </physiologicalReaction>
</comment>
<keyword evidence="8" id="KW-1185">Reference proteome</keyword>
<dbReference type="PANTHER" id="PTHR32009:SF39">
    <property type="entry name" value="TIR DOMAIN-CONTAINING PROTEIN"/>
    <property type="match status" value="1"/>
</dbReference>
<protein>
    <recommendedName>
        <fullName evidence="1">ADP-ribosyl cyclase/cyclic ADP-ribose hydrolase</fullName>
        <ecNumber evidence="1">3.2.2.6</ecNumber>
    </recommendedName>
</protein>
<evidence type="ECO:0000256" key="5">
    <source>
        <dbReference type="SAM" id="Coils"/>
    </source>
</evidence>
<dbReference type="SMART" id="SM00255">
    <property type="entry name" value="TIR"/>
    <property type="match status" value="1"/>
</dbReference>
<dbReference type="PROSITE" id="PS50104">
    <property type="entry name" value="TIR"/>
    <property type="match status" value="1"/>
</dbReference>
<organism evidence="7 8">
    <name type="scientific">Anaerobacillus arseniciselenatis</name>
    <dbReference type="NCBI Taxonomy" id="85682"/>
    <lineage>
        <taxon>Bacteria</taxon>
        <taxon>Bacillati</taxon>
        <taxon>Bacillota</taxon>
        <taxon>Bacilli</taxon>
        <taxon>Bacillales</taxon>
        <taxon>Bacillaceae</taxon>
        <taxon>Anaerobacillus</taxon>
    </lineage>
</organism>
<evidence type="ECO:0000313" key="7">
    <source>
        <dbReference type="EMBL" id="OIJ14882.1"/>
    </source>
</evidence>
<dbReference type="AlphaFoldDB" id="A0A1S2LQU1"/>
<dbReference type="GO" id="GO:0007165">
    <property type="term" value="P:signal transduction"/>
    <property type="evidence" value="ECO:0007669"/>
    <property type="project" value="InterPro"/>
</dbReference>
<dbReference type="GO" id="GO:0061809">
    <property type="term" value="F:NAD+ nucleosidase activity, cyclic ADP-ribose generating"/>
    <property type="evidence" value="ECO:0007669"/>
    <property type="project" value="UniProtKB-EC"/>
</dbReference>
<dbReference type="EMBL" id="MLQQ01000003">
    <property type="protein sequence ID" value="OIJ14882.1"/>
    <property type="molecule type" value="Genomic_DNA"/>
</dbReference>
<evidence type="ECO:0000256" key="2">
    <source>
        <dbReference type="ARBA" id="ARBA00022801"/>
    </source>
</evidence>
<name>A0A1S2LQU1_9BACI</name>
<proteinExistence type="predicted"/>
<keyword evidence="5" id="KW-0175">Coiled coil</keyword>
<keyword evidence="2" id="KW-0378">Hydrolase</keyword>
<evidence type="ECO:0000256" key="1">
    <source>
        <dbReference type="ARBA" id="ARBA00011982"/>
    </source>
</evidence>
<comment type="caution">
    <text evidence="7">The sequence shown here is derived from an EMBL/GenBank/DDBJ whole genome shotgun (WGS) entry which is preliminary data.</text>
</comment>
<dbReference type="InterPro" id="IPR000157">
    <property type="entry name" value="TIR_dom"/>
</dbReference>
<feature type="coiled-coil region" evidence="5">
    <location>
        <begin position="4"/>
        <end position="122"/>
    </location>
</feature>
<accession>A0A1S2LQU1</accession>
<dbReference type="InterPro" id="IPR035897">
    <property type="entry name" value="Toll_tir_struct_dom_sf"/>
</dbReference>
<dbReference type="SUPFAM" id="SSF52200">
    <property type="entry name" value="Toll/Interleukin receptor TIR domain"/>
    <property type="match status" value="1"/>
</dbReference>
<dbReference type="RefSeq" id="WP_071312410.1">
    <property type="nucleotide sequence ID" value="NZ_MLQQ01000003.1"/>
</dbReference>
<dbReference type="Pfam" id="PF13676">
    <property type="entry name" value="TIR_2"/>
    <property type="match status" value="1"/>
</dbReference>
<evidence type="ECO:0000256" key="4">
    <source>
        <dbReference type="ARBA" id="ARBA00047304"/>
    </source>
</evidence>
<dbReference type="EC" id="3.2.2.6" evidence="1"/>
<gene>
    <name evidence="7" type="ORF">BKP35_05455</name>
</gene>
<feature type="domain" description="TIR" evidence="6">
    <location>
        <begin position="142"/>
        <end position="277"/>
    </location>
</feature>
<dbReference type="OrthoDB" id="7285215at2"/>
<dbReference type="Gene3D" id="3.40.50.10140">
    <property type="entry name" value="Toll/interleukin-1 receptor homology (TIR) domain"/>
    <property type="match status" value="1"/>
</dbReference>
<evidence type="ECO:0000256" key="3">
    <source>
        <dbReference type="ARBA" id="ARBA00023027"/>
    </source>
</evidence>
<evidence type="ECO:0000259" key="6">
    <source>
        <dbReference type="PROSITE" id="PS50104"/>
    </source>
</evidence>
<dbReference type="PANTHER" id="PTHR32009">
    <property type="entry name" value="TMV RESISTANCE PROTEIN N-LIKE"/>
    <property type="match status" value="1"/>
</dbReference>